<dbReference type="OrthoDB" id="9786826at2"/>
<comment type="subunit">
    <text evidence="13">Homodimer.</text>
</comment>
<dbReference type="InterPro" id="IPR002684">
    <property type="entry name" value="Biotin_synth/BioAB"/>
</dbReference>
<accession>A0A139SXP5</accession>
<comment type="similarity">
    <text evidence="2 13">Belongs to the radical SAM superfamily. Biotin synthase family.</text>
</comment>
<organism evidence="16 17">
    <name type="scientific">Ventosimonas gracilis</name>
    <dbReference type="NCBI Taxonomy" id="1680762"/>
    <lineage>
        <taxon>Bacteria</taxon>
        <taxon>Pseudomonadati</taxon>
        <taxon>Pseudomonadota</taxon>
        <taxon>Gammaproteobacteria</taxon>
        <taxon>Pseudomonadales</taxon>
        <taxon>Ventosimonadaceae</taxon>
        <taxon>Ventosimonas</taxon>
    </lineage>
</organism>
<keyword evidence="8 13" id="KW-0479">Metal-binding</keyword>
<dbReference type="PIRSF" id="PIRSF001619">
    <property type="entry name" value="Biotin_synth"/>
    <property type="match status" value="1"/>
</dbReference>
<name>A0A139SXP5_9GAMM</name>
<comment type="cofactor">
    <cofactor evidence="14">
        <name>[2Fe-2S] cluster</name>
        <dbReference type="ChEBI" id="CHEBI:190135"/>
    </cofactor>
    <text evidence="14">Binds 1 [2Fe-2S] cluster. The cluster is coordinated with 3 cysteines and 1 arginine.</text>
</comment>
<dbReference type="GO" id="GO:0005506">
    <property type="term" value="F:iron ion binding"/>
    <property type="evidence" value="ECO:0007669"/>
    <property type="project" value="UniProtKB-UniRule"/>
</dbReference>
<evidence type="ECO:0000256" key="9">
    <source>
        <dbReference type="ARBA" id="ARBA00022756"/>
    </source>
</evidence>
<evidence type="ECO:0000256" key="7">
    <source>
        <dbReference type="ARBA" id="ARBA00022714"/>
    </source>
</evidence>
<feature type="binding site" evidence="13 14">
    <location>
        <position position="68"/>
    </location>
    <ligand>
        <name>[4Fe-4S] cluster</name>
        <dbReference type="ChEBI" id="CHEBI:49883"/>
        <note>4Fe-4S-S-AdoMet</note>
    </ligand>
</feature>
<keyword evidence="9 13" id="KW-0093">Biotin biosynthesis</keyword>
<dbReference type="PANTHER" id="PTHR22976:SF2">
    <property type="entry name" value="BIOTIN SYNTHASE, MITOCHONDRIAL"/>
    <property type="match status" value="1"/>
</dbReference>
<evidence type="ECO:0000256" key="13">
    <source>
        <dbReference type="HAMAP-Rule" id="MF_01694"/>
    </source>
</evidence>
<dbReference type="AlphaFoldDB" id="A0A139SXP5"/>
<dbReference type="PANTHER" id="PTHR22976">
    <property type="entry name" value="BIOTIN SYNTHASE"/>
    <property type="match status" value="1"/>
</dbReference>
<dbReference type="NCBIfam" id="TIGR00433">
    <property type="entry name" value="bioB"/>
    <property type="match status" value="1"/>
</dbReference>
<comment type="pathway">
    <text evidence="1 13">Cofactor biosynthesis; biotin biosynthesis; biotin from 7,8-diaminononanoate: step 2/2.</text>
</comment>
<feature type="binding site" evidence="13 14">
    <location>
        <position position="64"/>
    </location>
    <ligand>
        <name>[4Fe-4S] cluster</name>
        <dbReference type="ChEBI" id="CHEBI:49883"/>
        <note>4Fe-4S-S-AdoMet</note>
    </ligand>
</feature>
<dbReference type="EC" id="2.8.1.6" evidence="3 13"/>
<dbReference type="Pfam" id="PF06968">
    <property type="entry name" value="BATS"/>
    <property type="match status" value="1"/>
</dbReference>
<dbReference type="GO" id="GO:0009102">
    <property type="term" value="P:biotin biosynthetic process"/>
    <property type="evidence" value="ECO:0007669"/>
    <property type="project" value="UniProtKB-UniRule"/>
</dbReference>
<evidence type="ECO:0000256" key="1">
    <source>
        <dbReference type="ARBA" id="ARBA00004942"/>
    </source>
</evidence>
<dbReference type="SMART" id="SM00729">
    <property type="entry name" value="Elp3"/>
    <property type="match status" value="1"/>
</dbReference>
<feature type="binding site" evidence="13 14">
    <location>
        <position position="139"/>
    </location>
    <ligand>
        <name>[2Fe-2S] cluster</name>
        <dbReference type="ChEBI" id="CHEBI:190135"/>
    </ligand>
</feature>
<evidence type="ECO:0000256" key="14">
    <source>
        <dbReference type="PIRSR" id="PIRSR001619-1"/>
    </source>
</evidence>
<dbReference type="GO" id="GO:0004076">
    <property type="term" value="F:biotin synthase activity"/>
    <property type="evidence" value="ECO:0007669"/>
    <property type="project" value="UniProtKB-UniRule"/>
</dbReference>
<dbReference type="InterPro" id="IPR010722">
    <property type="entry name" value="BATS_dom"/>
</dbReference>
<keyword evidence="5 13" id="KW-0808">Transferase</keyword>
<evidence type="ECO:0000256" key="12">
    <source>
        <dbReference type="ARBA" id="ARBA00051157"/>
    </source>
</evidence>
<feature type="binding site" evidence="13 14">
    <location>
        <position position="108"/>
    </location>
    <ligand>
        <name>[2Fe-2S] cluster</name>
        <dbReference type="ChEBI" id="CHEBI:190135"/>
    </ligand>
</feature>
<dbReference type="InterPro" id="IPR006638">
    <property type="entry name" value="Elp3/MiaA/NifB-like_rSAM"/>
</dbReference>
<dbReference type="InterPro" id="IPR007197">
    <property type="entry name" value="rSAM"/>
</dbReference>
<feature type="binding site" evidence="13 14">
    <location>
        <position position="199"/>
    </location>
    <ligand>
        <name>[2Fe-2S] cluster</name>
        <dbReference type="ChEBI" id="CHEBI:190135"/>
    </ligand>
</feature>
<keyword evidence="11 13" id="KW-0411">Iron-sulfur</keyword>
<evidence type="ECO:0000256" key="4">
    <source>
        <dbReference type="ARBA" id="ARBA00022485"/>
    </source>
</evidence>
<proteinExistence type="inferred from homology"/>
<comment type="caution">
    <text evidence="16">The sequence shown here is derived from an EMBL/GenBank/DDBJ whole genome shotgun (WGS) entry which is preliminary data.</text>
</comment>
<dbReference type="InterPro" id="IPR024177">
    <property type="entry name" value="Biotin_synthase"/>
</dbReference>
<evidence type="ECO:0000259" key="15">
    <source>
        <dbReference type="PROSITE" id="PS51918"/>
    </source>
</evidence>
<dbReference type="EMBL" id="LSZO01000008">
    <property type="protein sequence ID" value="KXU39387.1"/>
    <property type="molecule type" value="Genomic_DNA"/>
</dbReference>
<evidence type="ECO:0000313" key="16">
    <source>
        <dbReference type="EMBL" id="KXU39387.1"/>
    </source>
</evidence>
<dbReference type="CDD" id="cd01335">
    <property type="entry name" value="Radical_SAM"/>
    <property type="match status" value="1"/>
</dbReference>
<dbReference type="PROSITE" id="PS51918">
    <property type="entry name" value="RADICAL_SAM"/>
    <property type="match status" value="1"/>
</dbReference>
<dbReference type="GO" id="GO:0051539">
    <property type="term" value="F:4 iron, 4 sulfur cluster binding"/>
    <property type="evidence" value="ECO:0007669"/>
    <property type="project" value="UniProtKB-KW"/>
</dbReference>
<evidence type="ECO:0000313" key="17">
    <source>
        <dbReference type="Proteomes" id="UP000072660"/>
    </source>
</evidence>
<dbReference type="SFLD" id="SFLDG01278">
    <property type="entry name" value="biotin_synthase_like"/>
    <property type="match status" value="1"/>
</dbReference>
<dbReference type="SFLD" id="SFLDF00272">
    <property type="entry name" value="biotin_synthase"/>
    <property type="match status" value="1"/>
</dbReference>
<evidence type="ECO:0000256" key="8">
    <source>
        <dbReference type="ARBA" id="ARBA00022723"/>
    </source>
</evidence>
<dbReference type="UniPathway" id="UPA00078">
    <property type="reaction ID" value="UER00162"/>
</dbReference>
<dbReference type="SFLD" id="SFLDS00029">
    <property type="entry name" value="Radical_SAM"/>
    <property type="match status" value="1"/>
</dbReference>
<reference evidence="16 17" key="1">
    <citation type="submission" date="2016-02" db="EMBL/GenBank/DDBJ databases">
        <authorList>
            <person name="Wen L."/>
            <person name="He K."/>
            <person name="Yang H."/>
        </authorList>
    </citation>
    <scope>NUCLEOTIDE SEQUENCE [LARGE SCALE GENOMIC DNA]</scope>
    <source>
        <strain evidence="16 17">CV58</strain>
    </source>
</reference>
<dbReference type="InterPro" id="IPR013785">
    <property type="entry name" value="Aldolase_TIM"/>
</dbReference>
<dbReference type="InterPro" id="IPR058240">
    <property type="entry name" value="rSAM_sf"/>
</dbReference>
<comment type="cofactor">
    <cofactor evidence="13 14">
        <name>[4Fe-4S] cluster</name>
        <dbReference type="ChEBI" id="CHEBI:49883"/>
    </cofactor>
    <text evidence="13 14">Binds 1 [4Fe-4S] cluster. The cluster is coordinated with 3 cysteines and an exchangeable S-adenosyl-L-methionine.</text>
</comment>
<evidence type="ECO:0000256" key="5">
    <source>
        <dbReference type="ARBA" id="ARBA00022679"/>
    </source>
</evidence>
<dbReference type="SMART" id="SM00876">
    <property type="entry name" value="BATS"/>
    <property type="match status" value="1"/>
</dbReference>
<dbReference type="FunFam" id="3.20.20.70:FF:000011">
    <property type="entry name" value="Biotin synthase"/>
    <property type="match status" value="1"/>
</dbReference>
<keyword evidence="4 13" id="KW-0004">4Fe-4S</keyword>
<dbReference type="SFLD" id="SFLDG01060">
    <property type="entry name" value="BATS_domain_containing"/>
    <property type="match status" value="1"/>
</dbReference>
<dbReference type="RefSeq" id="WP_068386591.1">
    <property type="nucleotide sequence ID" value="NZ_LSZO01000008.1"/>
</dbReference>
<feature type="binding site" evidence="13 14">
    <location>
        <position position="71"/>
    </location>
    <ligand>
        <name>[4Fe-4S] cluster</name>
        <dbReference type="ChEBI" id="CHEBI:49883"/>
        <note>4Fe-4S-S-AdoMet</note>
    </ligand>
</feature>
<sequence length="356" mass="39645">MTATVHVLPNTPATRHDWRLAEVLALFAQPFNDLLFQAQSVHRAYFDANRVQVSTLLSIKTGACPEDCKYCPQSGHYNTGLEREKLMQVQQVIEAAKRAKDIGSTRFCMGAAWKHPSGKDFPYVLEMVKGVKALGMETCMTLGKLSRSQSEALATAGLDYYNHNLDTSPEFYGNIITTRTYSERLQTLAYVRDAGMKICCGGILGMGESTDDRAKLLMQLANLPQHPESVPINMLVKVQGTPLENAEEVDPFDFIRMLAVARIMLPKSHVRLSAGREQMNEQMQALAFFAGANSIFYGEKLLTTDNPQAEKDLALFARLGIKPEEREEHADEVHQGAIEQALLAQQNERLFYNAAA</sequence>
<dbReference type="HAMAP" id="MF_01694">
    <property type="entry name" value="BioB"/>
    <property type="match status" value="1"/>
</dbReference>
<gene>
    <name evidence="13" type="primary">bioB</name>
    <name evidence="16" type="ORF">AXE65_08755</name>
</gene>
<evidence type="ECO:0000256" key="2">
    <source>
        <dbReference type="ARBA" id="ARBA00010765"/>
    </source>
</evidence>
<protein>
    <recommendedName>
        <fullName evidence="3 13">Biotin synthase</fullName>
        <ecNumber evidence="3 13">2.8.1.6</ecNumber>
    </recommendedName>
</protein>
<keyword evidence="7 13" id="KW-0001">2Fe-2S</keyword>
<evidence type="ECO:0000256" key="10">
    <source>
        <dbReference type="ARBA" id="ARBA00023004"/>
    </source>
</evidence>
<comment type="catalytic activity">
    <reaction evidence="12 13">
        <text>(4R,5S)-dethiobiotin + (sulfur carrier)-SH + 2 reduced [2Fe-2S]-[ferredoxin] + 2 S-adenosyl-L-methionine = (sulfur carrier)-H + biotin + 2 5'-deoxyadenosine + 2 L-methionine + 2 oxidized [2Fe-2S]-[ferredoxin]</text>
        <dbReference type="Rhea" id="RHEA:22060"/>
        <dbReference type="Rhea" id="RHEA-COMP:10000"/>
        <dbReference type="Rhea" id="RHEA-COMP:10001"/>
        <dbReference type="Rhea" id="RHEA-COMP:14737"/>
        <dbReference type="Rhea" id="RHEA-COMP:14739"/>
        <dbReference type="ChEBI" id="CHEBI:17319"/>
        <dbReference type="ChEBI" id="CHEBI:29917"/>
        <dbReference type="ChEBI" id="CHEBI:33737"/>
        <dbReference type="ChEBI" id="CHEBI:33738"/>
        <dbReference type="ChEBI" id="CHEBI:57586"/>
        <dbReference type="ChEBI" id="CHEBI:57844"/>
        <dbReference type="ChEBI" id="CHEBI:59789"/>
        <dbReference type="ChEBI" id="CHEBI:64428"/>
        <dbReference type="ChEBI" id="CHEBI:149473"/>
        <dbReference type="EC" id="2.8.1.6"/>
    </reaction>
</comment>
<dbReference type="Pfam" id="PF04055">
    <property type="entry name" value="Radical_SAM"/>
    <property type="match status" value="1"/>
</dbReference>
<dbReference type="Proteomes" id="UP000072660">
    <property type="component" value="Unassembled WGS sequence"/>
</dbReference>
<feature type="domain" description="Radical SAM core" evidence="15">
    <location>
        <begin position="49"/>
        <end position="267"/>
    </location>
</feature>
<feature type="binding site" evidence="13 14">
    <location>
        <position position="271"/>
    </location>
    <ligand>
        <name>[2Fe-2S] cluster</name>
        <dbReference type="ChEBI" id="CHEBI:190135"/>
    </ligand>
</feature>
<keyword evidence="17" id="KW-1185">Reference proteome</keyword>
<evidence type="ECO:0000256" key="11">
    <source>
        <dbReference type="ARBA" id="ARBA00023014"/>
    </source>
</evidence>
<keyword evidence="10 13" id="KW-0408">Iron</keyword>
<evidence type="ECO:0000256" key="6">
    <source>
        <dbReference type="ARBA" id="ARBA00022691"/>
    </source>
</evidence>
<comment type="function">
    <text evidence="13">Catalyzes the conversion of dethiobiotin (DTB) to biotin by the insertion of a sulfur atom into dethiobiotin via a radical-based mechanism.</text>
</comment>
<keyword evidence="6 13" id="KW-0949">S-adenosyl-L-methionine</keyword>
<evidence type="ECO:0000256" key="3">
    <source>
        <dbReference type="ARBA" id="ARBA00012236"/>
    </source>
</evidence>
<dbReference type="GO" id="GO:0051537">
    <property type="term" value="F:2 iron, 2 sulfur cluster binding"/>
    <property type="evidence" value="ECO:0007669"/>
    <property type="project" value="UniProtKB-KW"/>
</dbReference>
<dbReference type="Gene3D" id="3.20.20.70">
    <property type="entry name" value="Aldolase class I"/>
    <property type="match status" value="1"/>
</dbReference>
<comment type="cofactor">
    <cofactor evidence="13">
        <name>[2Fe-2S] cluster</name>
        <dbReference type="ChEBI" id="CHEBI:190135"/>
    </cofactor>
    <text evidence="13">Binds 1 [2Fe-2S] cluster. The cluster is coordinated with 3 cysteines and 1 arginine.</text>
</comment>
<dbReference type="SUPFAM" id="SSF102114">
    <property type="entry name" value="Radical SAM enzymes"/>
    <property type="match status" value="1"/>
</dbReference>